<dbReference type="EMBL" id="JBHTIF010000001">
    <property type="protein sequence ID" value="MFD0725436.1"/>
    <property type="molecule type" value="Genomic_DNA"/>
</dbReference>
<proteinExistence type="predicted"/>
<gene>
    <name evidence="1" type="ORF">ACFQ0E_07440</name>
</gene>
<dbReference type="Proteomes" id="UP001597110">
    <property type="component" value="Unassembled WGS sequence"/>
</dbReference>
<reference evidence="2" key="1">
    <citation type="journal article" date="2019" name="Int. J. Syst. Evol. Microbiol.">
        <title>The Global Catalogue of Microorganisms (GCM) 10K type strain sequencing project: providing services to taxonomists for standard genome sequencing and annotation.</title>
        <authorList>
            <consortium name="The Broad Institute Genomics Platform"/>
            <consortium name="The Broad Institute Genome Sequencing Center for Infectious Disease"/>
            <person name="Wu L."/>
            <person name="Ma J."/>
        </authorList>
    </citation>
    <scope>NUCLEOTIDE SEQUENCE [LARGE SCALE GENOMIC DNA]</scope>
    <source>
        <strain evidence="2">CCUG 55585</strain>
    </source>
</reference>
<evidence type="ECO:0000313" key="2">
    <source>
        <dbReference type="Proteomes" id="UP001597110"/>
    </source>
</evidence>
<dbReference type="RefSeq" id="WP_386823060.1">
    <property type="nucleotide sequence ID" value="NZ_JBHTIF010000001.1"/>
</dbReference>
<sequence>MSVLAAASLTLGIAMMLPRAKPHPACGLGFTHVEHFSRDHGGPDYARWRGYAGTLQTMGEPSLACATDTPVYRFLWMRTFHHPVAVRVERDGDDWRVTAVELDGAGGYDPGDVLRRVERTLTSYEALQLEALLARVDVWGSPVAQTDMGLDGSMWIIEARDGARSRIHDAWTPAQGRERAIGLMFLSFTGWSFPPDALY</sequence>
<comment type="caution">
    <text evidence="1">The sequence shown here is derived from an EMBL/GenBank/DDBJ whole genome shotgun (WGS) entry which is preliminary data.</text>
</comment>
<name>A0ABW2YCS8_9GAMM</name>
<accession>A0ABW2YCS8</accession>
<protein>
    <submittedName>
        <fullName evidence="1">Uncharacterized protein</fullName>
    </submittedName>
</protein>
<evidence type="ECO:0000313" key="1">
    <source>
        <dbReference type="EMBL" id="MFD0725436.1"/>
    </source>
</evidence>
<organism evidence="1 2">
    <name type="scientific">Lysobacter brunescens</name>
    <dbReference type="NCBI Taxonomy" id="262323"/>
    <lineage>
        <taxon>Bacteria</taxon>
        <taxon>Pseudomonadati</taxon>
        <taxon>Pseudomonadota</taxon>
        <taxon>Gammaproteobacteria</taxon>
        <taxon>Lysobacterales</taxon>
        <taxon>Lysobacteraceae</taxon>
        <taxon>Lysobacter</taxon>
    </lineage>
</organism>
<keyword evidence="2" id="KW-1185">Reference proteome</keyword>